<gene>
    <name evidence="3" type="ORF">cyc_06021</name>
</gene>
<evidence type="ECO:0000256" key="2">
    <source>
        <dbReference type="SAM" id="SignalP"/>
    </source>
</evidence>
<organism evidence="3 4">
    <name type="scientific">Cyclospora cayetanensis</name>
    <dbReference type="NCBI Taxonomy" id="88456"/>
    <lineage>
        <taxon>Eukaryota</taxon>
        <taxon>Sar</taxon>
        <taxon>Alveolata</taxon>
        <taxon>Apicomplexa</taxon>
        <taxon>Conoidasida</taxon>
        <taxon>Coccidia</taxon>
        <taxon>Eucoccidiorida</taxon>
        <taxon>Eimeriorina</taxon>
        <taxon>Eimeriidae</taxon>
        <taxon>Cyclospora</taxon>
    </lineage>
</organism>
<comment type="caution">
    <text evidence="3">The sequence shown here is derived from an EMBL/GenBank/DDBJ whole genome shotgun (WGS) entry which is preliminary data.</text>
</comment>
<dbReference type="Proteomes" id="UP000095192">
    <property type="component" value="Unassembled WGS sequence"/>
</dbReference>
<dbReference type="VEuPathDB" id="ToxoDB:LOC34624643"/>
<feature type="compositionally biased region" description="Basic and acidic residues" evidence="1">
    <location>
        <begin position="41"/>
        <end position="53"/>
    </location>
</feature>
<feature type="chain" id="PRO_5008914114" evidence="2">
    <location>
        <begin position="31"/>
        <end position="171"/>
    </location>
</feature>
<sequence>MAAGVPQGDHRPRRHRLGFMLLLLIAGFTSQNLKEAVGEGVKQEEQTEQHTSEADLNEDQLPSPGVIGGENAQQVVASANVELEALLQLVDAMREKGKQQLGQAAAIHFSMKSSKAPTQQPGAVTGASGAVEQCVSSHLKTKTMKVQDGFTETAAATILGKRSFDEDVRMG</sequence>
<feature type="region of interest" description="Disordered" evidence="1">
    <location>
        <begin position="36"/>
        <end position="61"/>
    </location>
</feature>
<evidence type="ECO:0000313" key="4">
    <source>
        <dbReference type="Proteomes" id="UP000095192"/>
    </source>
</evidence>
<protein>
    <submittedName>
        <fullName evidence="3">Protein phosphatase 1a (Formerly 2c) magnesium-alpha related protein</fullName>
    </submittedName>
</protein>
<dbReference type="EMBL" id="JROU02000899">
    <property type="protein sequence ID" value="OEH78008.1"/>
    <property type="molecule type" value="Genomic_DNA"/>
</dbReference>
<reference evidence="3 4" key="1">
    <citation type="journal article" date="2016" name="BMC Genomics">
        <title>Comparative genomics reveals Cyclospora cayetanensis possesses coccidia-like metabolism and invasion components but unique surface antigens.</title>
        <authorList>
            <person name="Liu S."/>
            <person name="Wang L."/>
            <person name="Zheng H."/>
            <person name="Xu Z."/>
            <person name="Roellig D.M."/>
            <person name="Li N."/>
            <person name="Frace M.A."/>
            <person name="Tang K."/>
            <person name="Arrowood M.J."/>
            <person name="Moss D.M."/>
            <person name="Zhang L."/>
            <person name="Feng Y."/>
            <person name="Xiao L."/>
        </authorList>
    </citation>
    <scope>NUCLEOTIDE SEQUENCE [LARGE SCALE GENOMIC DNA]</scope>
    <source>
        <strain evidence="3 4">CHN_HEN01</strain>
    </source>
</reference>
<accession>A0A1D3D3H1</accession>
<dbReference type="InParanoid" id="A0A1D3D3H1"/>
<dbReference type="AlphaFoldDB" id="A0A1D3D3H1"/>
<proteinExistence type="predicted"/>
<dbReference type="VEuPathDB" id="ToxoDB:cyc_06021"/>
<keyword evidence="4" id="KW-1185">Reference proteome</keyword>
<keyword evidence="2" id="KW-0732">Signal</keyword>
<evidence type="ECO:0000313" key="3">
    <source>
        <dbReference type="EMBL" id="OEH78008.1"/>
    </source>
</evidence>
<feature type="signal peptide" evidence="2">
    <location>
        <begin position="1"/>
        <end position="30"/>
    </location>
</feature>
<evidence type="ECO:0000256" key="1">
    <source>
        <dbReference type="SAM" id="MobiDB-lite"/>
    </source>
</evidence>
<name>A0A1D3D3H1_9EIME</name>